<sequence length="80" mass="8954">MQVKLKYTIFQSLGMYQVLYDIALRLGLGIIIAAGMLILIIILQTIFYNHTKDIHLIIIGILIALIIYALGDIALDVLLI</sequence>
<keyword evidence="1" id="KW-1133">Transmembrane helix</keyword>
<feature type="transmembrane region" description="Helical" evidence="1">
    <location>
        <begin position="54"/>
        <end position="79"/>
    </location>
</feature>
<keyword evidence="1" id="KW-0812">Transmembrane</keyword>
<gene>
    <name evidence="2" type="ORF">MNV_810033</name>
</gene>
<name>A0A284VTR4_9EURY</name>
<keyword evidence="1" id="KW-0472">Membrane</keyword>
<reference evidence="3" key="1">
    <citation type="submission" date="2017-06" db="EMBL/GenBank/DDBJ databases">
        <authorList>
            <person name="Cremers G."/>
        </authorList>
    </citation>
    <scope>NUCLEOTIDE SEQUENCE [LARGE SCALE GENOMIC DNA]</scope>
</reference>
<evidence type="ECO:0000313" key="3">
    <source>
        <dbReference type="Proteomes" id="UP000218615"/>
    </source>
</evidence>
<evidence type="ECO:0000313" key="2">
    <source>
        <dbReference type="EMBL" id="SNQ62691.1"/>
    </source>
</evidence>
<feature type="transmembrane region" description="Helical" evidence="1">
    <location>
        <begin position="22"/>
        <end position="48"/>
    </location>
</feature>
<keyword evidence="3" id="KW-1185">Reference proteome</keyword>
<dbReference type="AlphaFoldDB" id="A0A284VTR4"/>
<proteinExistence type="predicted"/>
<dbReference type="EMBL" id="FZMP01000231">
    <property type="protein sequence ID" value="SNQ62691.1"/>
    <property type="molecule type" value="Genomic_DNA"/>
</dbReference>
<organism evidence="2 3">
    <name type="scientific">Candidatus Methanoperedens nitratireducens</name>
    <dbReference type="NCBI Taxonomy" id="1392998"/>
    <lineage>
        <taxon>Archaea</taxon>
        <taxon>Methanobacteriati</taxon>
        <taxon>Methanobacteriota</taxon>
        <taxon>Stenosarchaea group</taxon>
        <taxon>Methanomicrobia</taxon>
        <taxon>Methanosarcinales</taxon>
        <taxon>ANME-2 cluster</taxon>
        <taxon>Candidatus Methanoperedentaceae</taxon>
        <taxon>Candidatus Methanoperedens</taxon>
    </lineage>
</organism>
<accession>A0A284VTR4</accession>
<protein>
    <submittedName>
        <fullName evidence="2">Uncharacterized protein</fullName>
    </submittedName>
</protein>
<evidence type="ECO:0000256" key="1">
    <source>
        <dbReference type="SAM" id="Phobius"/>
    </source>
</evidence>
<dbReference type="Proteomes" id="UP000218615">
    <property type="component" value="Unassembled WGS sequence"/>
</dbReference>